<dbReference type="AlphaFoldDB" id="A0A3M6QZT6"/>
<reference evidence="1 2" key="1">
    <citation type="submission" date="2018-10" db="EMBL/GenBank/DDBJ databases">
        <title>Draft genome of Cortibacter populi DSM10536.</title>
        <authorList>
            <person name="Bernier A.-M."/>
            <person name="Bernard K."/>
        </authorList>
    </citation>
    <scope>NUCLEOTIDE SEQUENCE [LARGE SCALE GENOMIC DNA]</scope>
    <source>
        <strain evidence="1 2">DSM 105136</strain>
    </source>
</reference>
<name>A0A3M6QZT6_9BURK</name>
<proteinExistence type="predicted"/>
<dbReference type="Proteomes" id="UP000278006">
    <property type="component" value="Unassembled WGS sequence"/>
</dbReference>
<comment type="caution">
    <text evidence="1">The sequence shown here is derived from an EMBL/GenBank/DDBJ whole genome shotgun (WGS) entry which is preliminary data.</text>
</comment>
<evidence type="ECO:0000313" key="1">
    <source>
        <dbReference type="EMBL" id="RMX08534.1"/>
    </source>
</evidence>
<organism evidence="1 2">
    <name type="scientific">Corticibacter populi</name>
    <dbReference type="NCBI Taxonomy" id="1550736"/>
    <lineage>
        <taxon>Bacteria</taxon>
        <taxon>Pseudomonadati</taxon>
        <taxon>Pseudomonadota</taxon>
        <taxon>Betaproteobacteria</taxon>
        <taxon>Burkholderiales</taxon>
        <taxon>Comamonadaceae</taxon>
        <taxon>Corticibacter</taxon>
    </lineage>
</organism>
<evidence type="ECO:0000313" key="2">
    <source>
        <dbReference type="Proteomes" id="UP000278006"/>
    </source>
</evidence>
<accession>A0A3M6QZT6</accession>
<dbReference type="EMBL" id="RDQO01000001">
    <property type="protein sequence ID" value="RMX08534.1"/>
    <property type="molecule type" value="Genomic_DNA"/>
</dbReference>
<dbReference type="OrthoDB" id="8908912at2"/>
<dbReference type="RefSeq" id="WP_122226659.1">
    <property type="nucleotide sequence ID" value="NZ_RDQO01000001.1"/>
</dbReference>
<sequence>MSRYLIAHIGHTTRSHEHIHWWRPDSRGYTFSIEHAGLYSEFEARAICRHGTCIAVLKEHVEKLARSTPYYRRSDGNLEPLYDLARPGVVPNGKVEWVAIMAARMDCGRVDKPTPRTASKARAIYLPGLPARNEKEGSTA</sequence>
<protein>
    <submittedName>
        <fullName evidence="1">Uncharacterized protein</fullName>
    </submittedName>
</protein>
<gene>
    <name evidence="1" type="ORF">D8I35_05515</name>
</gene>
<keyword evidence="2" id="KW-1185">Reference proteome</keyword>